<dbReference type="EMBL" id="UZAL01010349">
    <property type="protein sequence ID" value="VDP03501.1"/>
    <property type="molecule type" value="Genomic_DNA"/>
</dbReference>
<keyword evidence="2" id="KW-1185">Reference proteome</keyword>
<protein>
    <submittedName>
        <fullName evidence="1">Uncharacterized protein</fullName>
    </submittedName>
</protein>
<evidence type="ECO:0000313" key="2">
    <source>
        <dbReference type="Proteomes" id="UP000269396"/>
    </source>
</evidence>
<dbReference type="Proteomes" id="UP000269396">
    <property type="component" value="Unassembled WGS sequence"/>
</dbReference>
<reference evidence="1 2" key="1">
    <citation type="submission" date="2018-11" db="EMBL/GenBank/DDBJ databases">
        <authorList>
            <consortium name="Pathogen Informatics"/>
        </authorList>
    </citation>
    <scope>NUCLEOTIDE SEQUENCE [LARGE SCALE GENOMIC DNA]</scope>
    <source>
        <strain>Denwood</strain>
        <strain evidence="2">Zambia</strain>
    </source>
</reference>
<name>A0A183NPX4_9TREM</name>
<accession>A0A183NPX4</accession>
<evidence type="ECO:0000313" key="1">
    <source>
        <dbReference type="EMBL" id="VDP03501.1"/>
    </source>
</evidence>
<gene>
    <name evidence="1" type="ORF">SMTD_LOCUS4160</name>
</gene>
<proteinExistence type="predicted"/>
<dbReference type="STRING" id="31246.A0A183NPX4"/>
<sequence>MEFLKQTYAFWKLKREFRRGVPLLKRLQACSLHRSAANFVSCDYNITVHQFLSDVIS</sequence>
<organism evidence="1 2">
    <name type="scientific">Schistosoma mattheei</name>
    <dbReference type="NCBI Taxonomy" id="31246"/>
    <lineage>
        <taxon>Eukaryota</taxon>
        <taxon>Metazoa</taxon>
        <taxon>Spiralia</taxon>
        <taxon>Lophotrochozoa</taxon>
        <taxon>Platyhelminthes</taxon>
        <taxon>Trematoda</taxon>
        <taxon>Digenea</taxon>
        <taxon>Strigeidida</taxon>
        <taxon>Schistosomatoidea</taxon>
        <taxon>Schistosomatidae</taxon>
        <taxon>Schistosoma</taxon>
    </lineage>
</organism>
<dbReference type="AlphaFoldDB" id="A0A183NPX4"/>